<dbReference type="InterPro" id="IPR012893">
    <property type="entry name" value="HipA-like_C"/>
</dbReference>
<evidence type="ECO:0000259" key="4">
    <source>
        <dbReference type="Pfam" id="PF07804"/>
    </source>
</evidence>
<dbReference type="AlphaFoldDB" id="A0A975IGR1"/>
<name>A0A975IGR1_9GAMM</name>
<keyword evidence="7" id="KW-1185">Reference proteome</keyword>
<evidence type="ECO:0000256" key="2">
    <source>
        <dbReference type="ARBA" id="ARBA00022679"/>
    </source>
</evidence>
<feature type="domain" description="HipA N-terminal subdomain 1" evidence="5">
    <location>
        <begin position="4"/>
        <end position="104"/>
    </location>
</feature>
<keyword evidence="2" id="KW-0808">Transferase</keyword>
<dbReference type="Proteomes" id="UP000672009">
    <property type="component" value="Chromosome"/>
</dbReference>
<evidence type="ECO:0000313" key="6">
    <source>
        <dbReference type="EMBL" id="QTR53346.1"/>
    </source>
</evidence>
<feature type="domain" description="HipA-like C-terminal" evidence="4">
    <location>
        <begin position="145"/>
        <end position="340"/>
    </location>
</feature>
<dbReference type="Pfam" id="PF13657">
    <property type="entry name" value="Couple_hipA"/>
    <property type="match status" value="1"/>
</dbReference>
<gene>
    <name evidence="6" type="ORF">J9260_16840</name>
</gene>
<comment type="similarity">
    <text evidence="1">Belongs to the HipA Ser/Thr kinase family.</text>
</comment>
<dbReference type="GO" id="GO:0004674">
    <property type="term" value="F:protein serine/threonine kinase activity"/>
    <property type="evidence" value="ECO:0007669"/>
    <property type="project" value="TreeGrafter"/>
</dbReference>
<dbReference type="Pfam" id="PF07804">
    <property type="entry name" value="HipA_C"/>
    <property type="match status" value="1"/>
</dbReference>
<keyword evidence="3" id="KW-0418">Kinase</keyword>
<evidence type="ECO:0000256" key="3">
    <source>
        <dbReference type="ARBA" id="ARBA00022777"/>
    </source>
</evidence>
<dbReference type="InterPro" id="IPR017508">
    <property type="entry name" value="HipA_N1"/>
</dbReference>
<accession>A0A975IGR1</accession>
<dbReference type="KEGG" id="tun:J9260_16840"/>
<protein>
    <submittedName>
        <fullName evidence="6">HipA domain-containing protein</fullName>
    </submittedName>
</protein>
<organism evidence="6 7">
    <name type="scientific">Thiothrix unzii</name>
    <dbReference type="NCBI Taxonomy" id="111769"/>
    <lineage>
        <taxon>Bacteria</taxon>
        <taxon>Pseudomonadati</taxon>
        <taxon>Pseudomonadota</taxon>
        <taxon>Gammaproteobacteria</taxon>
        <taxon>Thiotrichales</taxon>
        <taxon>Thiotrichaceae</taxon>
        <taxon>Thiothrix</taxon>
    </lineage>
</organism>
<dbReference type="NCBIfam" id="TIGR03071">
    <property type="entry name" value="couple_hipA"/>
    <property type="match status" value="1"/>
</dbReference>
<evidence type="ECO:0000256" key="1">
    <source>
        <dbReference type="ARBA" id="ARBA00010164"/>
    </source>
</evidence>
<sequence>MKVLHVYINTRRVGELHDTNGIWSFTYDPTWIDAVDGYDISPILPRQLVPHVDNSSQRSVQWFFDNLLPEEGARTLLARDAQLESADAFGLLAYYGAESAGSLILRTSPDETLDSGTRPLSDAHLHERIQRLPTASLSTGAAKRMSLAGAQHKLPVILRNGQLFEPIGVTPSTHILKPDHPDTHYAHSVINEYFTMRLAKALNLIVPEVTRHYVPEPVYLIERFDREITLANTARLHVVDACQVLDLDRQFKYAQASVERLSLLASRCHAPAAARLRLFSWLVFNVLVGNSDAHLKNLSFLMSKQGVSLAPHYDLLAIGVYDTKAMERDVWPHTTLAWPILDKRTFAELDRTTLLNAGAVLGIHVNTAQRLLDFQLERIKPAATQLLTAIEQENHTLLQQRPALNRFFAGEVRCLRAILHVIINDMVQRLRS</sequence>
<dbReference type="GO" id="GO:0005829">
    <property type="term" value="C:cytosol"/>
    <property type="evidence" value="ECO:0007669"/>
    <property type="project" value="TreeGrafter"/>
</dbReference>
<dbReference type="PANTHER" id="PTHR37419:SF1">
    <property type="entry name" value="SERINE_THREONINE-PROTEIN KINASE TOXIN HIPA"/>
    <property type="match status" value="1"/>
</dbReference>
<evidence type="ECO:0000313" key="7">
    <source>
        <dbReference type="Proteomes" id="UP000672009"/>
    </source>
</evidence>
<dbReference type="RefSeq" id="WP_210218866.1">
    <property type="nucleotide sequence ID" value="NZ_CP072793.1"/>
</dbReference>
<dbReference type="Gene3D" id="1.10.1070.20">
    <property type="match status" value="1"/>
</dbReference>
<proteinExistence type="inferred from homology"/>
<reference evidence="6" key="1">
    <citation type="submission" date="2021-04" db="EMBL/GenBank/DDBJ databases">
        <title>Genomics, taxonomy and metabolism of representatives of sulfur bacteria of the genus Thiothrix: Thiothrix fructosivorans QT, Thiothrix unzii A1T and three new species, Thiothrix subterranea sp. nov., Thiothrix litoralis sp. nov. and 'Candidatus Thiothrix anitrata' sp. nov.</title>
        <authorList>
            <person name="Ravin N.V."/>
            <person name="Smolyakov D."/>
            <person name="Rudenko T.S."/>
            <person name="Mardanov A.V."/>
            <person name="Beletsky A.V."/>
            <person name="Markov N.D."/>
            <person name="Fomenkov A.I."/>
            <person name="Roberts R.J."/>
            <person name="Karnachuk O.V."/>
            <person name="Novikov A."/>
            <person name="Grabovich M.Y."/>
        </authorList>
    </citation>
    <scope>NUCLEOTIDE SEQUENCE</scope>
    <source>
        <strain evidence="6">A1</strain>
    </source>
</reference>
<dbReference type="EMBL" id="CP072793">
    <property type="protein sequence ID" value="QTR53346.1"/>
    <property type="molecule type" value="Genomic_DNA"/>
</dbReference>
<evidence type="ECO:0000259" key="5">
    <source>
        <dbReference type="Pfam" id="PF13657"/>
    </source>
</evidence>
<dbReference type="InterPro" id="IPR052028">
    <property type="entry name" value="HipA_Ser/Thr_kinase"/>
</dbReference>
<dbReference type="PANTHER" id="PTHR37419">
    <property type="entry name" value="SERINE/THREONINE-PROTEIN KINASE TOXIN HIPA"/>
    <property type="match status" value="1"/>
</dbReference>